<dbReference type="PANTHER" id="PTHR11647:SF1">
    <property type="entry name" value="COLLAPSIN RESPONSE MEDIATOR PROTEIN"/>
    <property type="match status" value="1"/>
</dbReference>
<evidence type="ECO:0000313" key="2">
    <source>
        <dbReference type="EMBL" id="MFD2616139.1"/>
    </source>
</evidence>
<dbReference type="Gene3D" id="2.30.40.10">
    <property type="entry name" value="Urease, subunit C, domain 1"/>
    <property type="match status" value="1"/>
</dbReference>
<proteinExistence type="predicted"/>
<accession>A0ABW5PML8</accession>
<evidence type="ECO:0000313" key="3">
    <source>
        <dbReference type="Proteomes" id="UP001597458"/>
    </source>
</evidence>
<gene>
    <name evidence="2" type="ORF">ACFSTF_02280</name>
</gene>
<feature type="domain" description="Amidohydrolase 3" evidence="1">
    <location>
        <begin position="45"/>
        <end position="257"/>
    </location>
</feature>
<name>A0ABW5PML8_9BACI</name>
<dbReference type="PANTHER" id="PTHR11647">
    <property type="entry name" value="HYDRANTOINASE/DIHYDROPYRIMIDINASE FAMILY MEMBER"/>
    <property type="match status" value="1"/>
</dbReference>
<dbReference type="Pfam" id="PF07969">
    <property type="entry name" value="Amidohydro_3"/>
    <property type="match status" value="2"/>
</dbReference>
<dbReference type="InterPro" id="IPR032466">
    <property type="entry name" value="Metal_Hydrolase"/>
</dbReference>
<dbReference type="SUPFAM" id="SSF51556">
    <property type="entry name" value="Metallo-dependent hydrolases"/>
    <property type="match status" value="1"/>
</dbReference>
<evidence type="ECO:0000259" key="1">
    <source>
        <dbReference type="Pfam" id="PF07969"/>
    </source>
</evidence>
<feature type="domain" description="Amidohydrolase 3" evidence="1">
    <location>
        <begin position="408"/>
        <end position="486"/>
    </location>
</feature>
<dbReference type="InterPro" id="IPR023100">
    <property type="entry name" value="D-aminoacylase_insert_dom_sf"/>
</dbReference>
<dbReference type="Gene3D" id="3.30.1490.130">
    <property type="entry name" value="D-aminoacylase. Domain 3"/>
    <property type="match status" value="1"/>
</dbReference>
<protein>
    <submittedName>
        <fullName evidence="2">Amidohydrolase family protein</fullName>
    </submittedName>
</protein>
<dbReference type="InterPro" id="IPR013108">
    <property type="entry name" value="Amidohydro_3"/>
</dbReference>
<dbReference type="EMBL" id="JBHUMR010000007">
    <property type="protein sequence ID" value="MFD2616139.1"/>
    <property type="molecule type" value="Genomic_DNA"/>
</dbReference>
<dbReference type="InterPro" id="IPR050378">
    <property type="entry name" value="Metallo-dep_Hydrolases_sf"/>
</dbReference>
<dbReference type="CDD" id="cd01297">
    <property type="entry name" value="D-aminoacylase"/>
    <property type="match status" value="1"/>
</dbReference>
<keyword evidence="3" id="KW-1185">Reference proteome</keyword>
<organism evidence="2 3">
    <name type="scientific">Terrilactibacillus laevilacticus</name>
    <dbReference type="NCBI Taxonomy" id="1380157"/>
    <lineage>
        <taxon>Bacteria</taxon>
        <taxon>Bacillati</taxon>
        <taxon>Bacillota</taxon>
        <taxon>Bacilli</taxon>
        <taxon>Bacillales</taxon>
        <taxon>Bacillaceae</taxon>
        <taxon>Terrilactibacillus</taxon>
    </lineage>
</organism>
<sequence>MLELIIKNGFVFDGTGNPWTKTDVGVKDGRIQAIGDLKNIEAEAVYDATGLAVAPGFIDSHVHSDLNCTIPEVHKIKAMQGVTLEVFGQDGLSVAPVSNQTKPLWQKQLNGLDGDIGEWPWETIDEYFDFLRESKMIGNAVYLVPHGAIRTLVMGFDGRVPTKVEMERMRELVEEGMRQGAVGLSTGLVYPPNVYSNKEELIEICRGAAKYDGCFVVHIRNESMHDLEALDEVIDVARKSGVRLHISHFKVIGQRNREKFPLALKKMELARNEGIEVTFDQYPYTAASTVFQAILPPWMHDGGTLEMLERLKSPEMRKRIINDIETNTDYENWIFNCGMENIIIASVKSKENKILEGKNMLEVSKIRNQNPYEAAFDLLLEEQGAVTMVIHWGVEEDLLLGLCHPFQVVGSDGVFGGKPHPRLYGTFPRVLSEYVRKKKVLPLEKAIHQMTGAPAQIVRLKDRGLLKENYWADIVVFDPDTVEDQATYEHPLELPKGIFDVLINGKWVVKDGQYTGELPGQIITREEEGINITEKI</sequence>
<reference evidence="3" key="1">
    <citation type="journal article" date="2019" name="Int. J. Syst. Evol. Microbiol.">
        <title>The Global Catalogue of Microorganisms (GCM) 10K type strain sequencing project: providing services to taxonomists for standard genome sequencing and annotation.</title>
        <authorList>
            <consortium name="The Broad Institute Genomics Platform"/>
            <consortium name="The Broad Institute Genome Sequencing Center for Infectious Disease"/>
            <person name="Wu L."/>
            <person name="Ma J."/>
        </authorList>
    </citation>
    <scope>NUCLEOTIDE SEQUENCE [LARGE SCALE GENOMIC DNA]</scope>
    <source>
        <strain evidence="3">TISTR 2241</strain>
    </source>
</reference>
<dbReference type="InterPro" id="IPR011059">
    <property type="entry name" value="Metal-dep_hydrolase_composite"/>
</dbReference>
<dbReference type="SUPFAM" id="SSF51338">
    <property type="entry name" value="Composite domain of metallo-dependent hydrolases"/>
    <property type="match status" value="1"/>
</dbReference>
<comment type="caution">
    <text evidence="2">The sequence shown here is derived from an EMBL/GenBank/DDBJ whole genome shotgun (WGS) entry which is preliminary data.</text>
</comment>
<dbReference type="Gene3D" id="3.20.20.140">
    <property type="entry name" value="Metal-dependent hydrolases"/>
    <property type="match status" value="1"/>
</dbReference>
<dbReference type="Proteomes" id="UP001597458">
    <property type="component" value="Unassembled WGS sequence"/>
</dbReference>
<dbReference type="RefSeq" id="WP_141189586.1">
    <property type="nucleotide sequence ID" value="NZ_JBHUMR010000007.1"/>
</dbReference>